<dbReference type="Proteomes" id="UP001163324">
    <property type="component" value="Chromosome 4"/>
</dbReference>
<evidence type="ECO:0000313" key="2">
    <source>
        <dbReference type="Proteomes" id="UP001163324"/>
    </source>
</evidence>
<organism evidence="1 2">
    <name type="scientific">Trichothecium roseum</name>
    <dbReference type="NCBI Taxonomy" id="47278"/>
    <lineage>
        <taxon>Eukaryota</taxon>
        <taxon>Fungi</taxon>
        <taxon>Dikarya</taxon>
        <taxon>Ascomycota</taxon>
        <taxon>Pezizomycotina</taxon>
        <taxon>Sordariomycetes</taxon>
        <taxon>Hypocreomycetidae</taxon>
        <taxon>Hypocreales</taxon>
        <taxon>Hypocreales incertae sedis</taxon>
        <taxon>Trichothecium</taxon>
    </lineage>
</organism>
<comment type="caution">
    <text evidence="1">The sequence shown here is derived from an EMBL/GenBank/DDBJ whole genome shotgun (WGS) entry which is preliminary data.</text>
</comment>
<reference evidence="1" key="1">
    <citation type="submission" date="2022-10" db="EMBL/GenBank/DDBJ databases">
        <title>Complete Genome of Trichothecium roseum strain YXFP-22015, a Plant Pathogen Isolated from Citrus.</title>
        <authorList>
            <person name="Wang Y."/>
            <person name="Zhu L."/>
        </authorList>
    </citation>
    <scope>NUCLEOTIDE SEQUENCE</scope>
    <source>
        <strain evidence="1">YXFP-22015</strain>
    </source>
</reference>
<sequence>MALDRILSVVLRLGELAFAAIVAGVTGHFLHQSHAGSWSLGRLIYAEVVAALSLFFALIWLVPFSATFVHWPIDLILSLCWWAVFGLLVDFLGNSCGSVFHWGNVSPLGGFCGKFKADIAFSFLSALFWLVSALLGIFWLKRRESHASHHGRWHRRSHV</sequence>
<proteinExistence type="predicted"/>
<gene>
    <name evidence="1" type="ORF">N3K66_004282</name>
</gene>
<dbReference type="EMBL" id="CM047943">
    <property type="protein sequence ID" value="KAI9900020.1"/>
    <property type="molecule type" value="Genomic_DNA"/>
</dbReference>
<evidence type="ECO:0000313" key="1">
    <source>
        <dbReference type="EMBL" id="KAI9900020.1"/>
    </source>
</evidence>
<name>A0ACC0V278_9HYPO</name>
<protein>
    <submittedName>
        <fullName evidence="1">Uncharacterized protein</fullName>
    </submittedName>
</protein>
<keyword evidence="2" id="KW-1185">Reference proteome</keyword>
<accession>A0ACC0V278</accession>